<keyword evidence="6" id="KW-1185">Reference proteome</keyword>
<dbReference type="SMART" id="SM00672">
    <property type="entry name" value="CAP10"/>
    <property type="match status" value="1"/>
</dbReference>
<keyword evidence="3" id="KW-1133">Transmembrane helix</keyword>
<reference evidence="5 6" key="2">
    <citation type="journal article" date="2008" name="Nature">
        <title>The Phaeodactylum genome reveals the evolutionary history of diatom genomes.</title>
        <authorList>
            <person name="Bowler C."/>
            <person name="Allen A.E."/>
            <person name="Badger J.H."/>
            <person name="Grimwood J."/>
            <person name="Jabbari K."/>
            <person name="Kuo A."/>
            <person name="Maheswari U."/>
            <person name="Martens C."/>
            <person name="Maumus F."/>
            <person name="Otillar R.P."/>
            <person name="Rayko E."/>
            <person name="Salamov A."/>
            <person name="Vandepoele K."/>
            <person name="Beszteri B."/>
            <person name="Gruber A."/>
            <person name="Heijde M."/>
            <person name="Katinka M."/>
            <person name="Mock T."/>
            <person name="Valentin K."/>
            <person name="Verret F."/>
            <person name="Berges J.A."/>
            <person name="Brownlee C."/>
            <person name="Cadoret J.P."/>
            <person name="Chiovitti A."/>
            <person name="Choi C.J."/>
            <person name="Coesel S."/>
            <person name="De Martino A."/>
            <person name="Detter J.C."/>
            <person name="Durkin C."/>
            <person name="Falciatore A."/>
            <person name="Fournet J."/>
            <person name="Haruta M."/>
            <person name="Huysman M.J."/>
            <person name="Jenkins B.D."/>
            <person name="Jiroutova K."/>
            <person name="Jorgensen R.E."/>
            <person name="Joubert Y."/>
            <person name="Kaplan A."/>
            <person name="Kroger N."/>
            <person name="Kroth P.G."/>
            <person name="La Roche J."/>
            <person name="Lindquist E."/>
            <person name="Lommer M."/>
            <person name="Martin-Jezequel V."/>
            <person name="Lopez P.J."/>
            <person name="Lucas S."/>
            <person name="Mangogna M."/>
            <person name="McGinnis K."/>
            <person name="Medlin L.K."/>
            <person name="Montsant A."/>
            <person name="Oudot-Le Secq M.P."/>
            <person name="Napoli C."/>
            <person name="Obornik M."/>
            <person name="Parker M.S."/>
            <person name="Petit J.L."/>
            <person name="Porcel B.M."/>
            <person name="Poulsen N."/>
            <person name="Robison M."/>
            <person name="Rychlewski L."/>
            <person name="Rynearson T.A."/>
            <person name="Schmutz J."/>
            <person name="Shapiro H."/>
            <person name="Siaut M."/>
            <person name="Stanley M."/>
            <person name="Sussman M.R."/>
            <person name="Taylor A.R."/>
            <person name="Vardi A."/>
            <person name="von Dassow P."/>
            <person name="Vyverman W."/>
            <person name="Willis A."/>
            <person name="Wyrwicz L.S."/>
            <person name="Rokhsar D.S."/>
            <person name="Weissenbach J."/>
            <person name="Armbrust E.V."/>
            <person name="Green B.R."/>
            <person name="Van de Peer Y."/>
            <person name="Grigoriev I.V."/>
        </authorList>
    </citation>
    <scope>NUCLEOTIDE SEQUENCE [LARGE SCALE GENOMIC DNA]</scope>
    <source>
        <strain evidence="5 6">CCMP1335</strain>
    </source>
</reference>
<comment type="similarity">
    <text evidence="1">Belongs to the glycosyltransferase 90 family.</text>
</comment>
<dbReference type="PANTHER" id="PTHR12203:SF35">
    <property type="entry name" value="PROTEIN O-GLUCOSYLTRANSFERASE 1"/>
    <property type="match status" value="1"/>
</dbReference>
<dbReference type="GeneID" id="7451894"/>
<dbReference type="AlphaFoldDB" id="B8CDE1"/>
<organism evidence="5 6">
    <name type="scientific">Thalassiosira pseudonana</name>
    <name type="common">Marine diatom</name>
    <name type="synonym">Cyclotella nana</name>
    <dbReference type="NCBI Taxonomy" id="35128"/>
    <lineage>
        <taxon>Eukaryota</taxon>
        <taxon>Sar</taxon>
        <taxon>Stramenopiles</taxon>
        <taxon>Ochrophyta</taxon>
        <taxon>Bacillariophyta</taxon>
        <taxon>Coscinodiscophyceae</taxon>
        <taxon>Thalassiosirophycidae</taxon>
        <taxon>Thalassiosirales</taxon>
        <taxon>Thalassiosiraceae</taxon>
        <taxon>Thalassiosira</taxon>
    </lineage>
</organism>
<evidence type="ECO:0000256" key="1">
    <source>
        <dbReference type="ARBA" id="ARBA00010118"/>
    </source>
</evidence>
<gene>
    <name evidence="5" type="ORF">THAPSDRAFT_10151</name>
</gene>
<dbReference type="eggNOG" id="KOG2458">
    <property type="taxonomic scope" value="Eukaryota"/>
</dbReference>
<dbReference type="InterPro" id="IPR006598">
    <property type="entry name" value="CAP10"/>
</dbReference>
<dbReference type="Proteomes" id="UP000001449">
    <property type="component" value="Chromosome 15"/>
</dbReference>
<evidence type="ECO:0000256" key="2">
    <source>
        <dbReference type="ARBA" id="ARBA00022679"/>
    </source>
</evidence>
<dbReference type="OMA" id="MEWAINN"/>
<name>B8CDE1_THAPS</name>
<evidence type="ECO:0000256" key="3">
    <source>
        <dbReference type="SAM" id="Phobius"/>
    </source>
</evidence>
<dbReference type="HOGENOM" id="CLU_029674_0_0_1"/>
<dbReference type="GO" id="GO:0016740">
    <property type="term" value="F:transferase activity"/>
    <property type="evidence" value="ECO:0007669"/>
    <property type="project" value="UniProtKB-KW"/>
</dbReference>
<dbReference type="KEGG" id="tps:THAPSDRAFT_10151"/>
<dbReference type="PaxDb" id="35128-Thaps10151"/>
<evidence type="ECO:0000313" key="6">
    <source>
        <dbReference type="Proteomes" id="UP000001449"/>
    </source>
</evidence>
<evidence type="ECO:0000259" key="4">
    <source>
        <dbReference type="SMART" id="SM00672"/>
    </source>
</evidence>
<dbReference type="InterPro" id="IPR051091">
    <property type="entry name" value="O-Glucosyltr/Glycosyltrsf_90"/>
</dbReference>
<dbReference type="EMBL" id="CM000650">
    <property type="protein sequence ID" value="EED88582.1"/>
    <property type="molecule type" value="Genomic_DNA"/>
</dbReference>
<keyword evidence="3" id="KW-0472">Membrane</keyword>
<dbReference type="RefSeq" id="XP_002294227.1">
    <property type="nucleotide sequence ID" value="XM_002294191.1"/>
</dbReference>
<dbReference type="InParanoid" id="B8CDE1"/>
<dbReference type="PANTHER" id="PTHR12203">
    <property type="entry name" value="KDEL LYS-ASP-GLU-LEU CONTAINING - RELATED"/>
    <property type="match status" value="1"/>
</dbReference>
<keyword evidence="3" id="KW-0812">Transmembrane</keyword>
<accession>B8CDE1</accession>
<sequence length="526" mass="59964">MASIKMNHLRKSATFIIATLLSLTLLVVTFISEIDERRTSASRHLNLREGVKGLYSMIFPESMNEQEENDDGDIATYESMIHSSIPLPKYTLEDTFPTADIYKENFAILVYDPSADEFAGYYRRDHPWTPTCRKLVNSIQKLSSMLRAEFPERFQGEKSEELVIPISSGDYPQLKGSECIRGETALPCTDDVAPVLHFGSTFRRPFYPNMIAGPMPEATHLNCFAQWAREGTVCSKLVPREDGGEMNFGTEDGLEFDDLIPQLVWRGTDFSYLHTMYPTMHSPFFDKHADADVLRSQYSYLIPRWKGVVLTADSEAEARESGEMPLMNIKFAGFMHEGKLTPTLGSYEYERWNDVDIPAAGESMSKSDLAQYKYHIDIGGGGGTTWTGTIQKLAAPGLLFHHVTPARDYIFDFIEPWVHYIPVREDLRDLKSKMEWAINNPEQAKKIARQGSELARYLSTPEGFEQMYRHSYVDPIRSVIDAYQPFGRRQHDIASWREVLEHEAEDFYPVIKCASNQGTGCQDLRE</sequence>
<evidence type="ECO:0000313" key="5">
    <source>
        <dbReference type="EMBL" id="EED88582.1"/>
    </source>
</evidence>
<feature type="domain" description="Glycosyl transferase CAP10" evidence="4">
    <location>
        <begin position="249"/>
        <end position="479"/>
    </location>
</feature>
<keyword evidence="2" id="KW-0808">Transferase</keyword>
<feature type="transmembrane region" description="Helical" evidence="3">
    <location>
        <begin position="12"/>
        <end position="31"/>
    </location>
</feature>
<reference evidence="5 6" key="1">
    <citation type="journal article" date="2004" name="Science">
        <title>The genome of the diatom Thalassiosira pseudonana: ecology, evolution, and metabolism.</title>
        <authorList>
            <person name="Armbrust E.V."/>
            <person name="Berges J.A."/>
            <person name="Bowler C."/>
            <person name="Green B.R."/>
            <person name="Martinez D."/>
            <person name="Putnam N.H."/>
            <person name="Zhou S."/>
            <person name="Allen A.E."/>
            <person name="Apt K.E."/>
            <person name="Bechner M."/>
            <person name="Brzezinski M.A."/>
            <person name="Chaal B.K."/>
            <person name="Chiovitti A."/>
            <person name="Davis A.K."/>
            <person name="Demarest M.S."/>
            <person name="Detter J.C."/>
            <person name="Glavina T."/>
            <person name="Goodstein D."/>
            <person name="Hadi M.Z."/>
            <person name="Hellsten U."/>
            <person name="Hildebrand M."/>
            <person name="Jenkins B.D."/>
            <person name="Jurka J."/>
            <person name="Kapitonov V.V."/>
            <person name="Kroger N."/>
            <person name="Lau W.W."/>
            <person name="Lane T.W."/>
            <person name="Larimer F.W."/>
            <person name="Lippmeier J.C."/>
            <person name="Lucas S."/>
            <person name="Medina M."/>
            <person name="Montsant A."/>
            <person name="Obornik M."/>
            <person name="Parker M.S."/>
            <person name="Palenik B."/>
            <person name="Pazour G.J."/>
            <person name="Richardson P.M."/>
            <person name="Rynearson T.A."/>
            <person name="Saito M.A."/>
            <person name="Schwartz D.C."/>
            <person name="Thamatrakoln K."/>
            <person name="Valentin K."/>
            <person name="Vardi A."/>
            <person name="Wilkerson F.P."/>
            <person name="Rokhsar D.S."/>
        </authorList>
    </citation>
    <scope>NUCLEOTIDE SEQUENCE [LARGE SCALE GENOMIC DNA]</scope>
    <source>
        <strain evidence="5 6">CCMP1335</strain>
    </source>
</reference>
<proteinExistence type="inferred from homology"/>
<dbReference type="Pfam" id="PF05686">
    <property type="entry name" value="Glyco_transf_90"/>
    <property type="match status" value="1"/>
</dbReference>
<protein>
    <recommendedName>
        <fullName evidence="4">Glycosyl transferase CAP10 domain-containing protein</fullName>
    </recommendedName>
</protein>